<reference evidence="2 3" key="1">
    <citation type="journal article" date="2024" name="Nat. Commun.">
        <title>Phylogenomics reveals the evolutionary origins of lichenization in chlorophyte algae.</title>
        <authorList>
            <person name="Puginier C."/>
            <person name="Libourel C."/>
            <person name="Otte J."/>
            <person name="Skaloud P."/>
            <person name="Haon M."/>
            <person name="Grisel S."/>
            <person name="Petersen M."/>
            <person name="Berrin J.G."/>
            <person name="Delaux P.M."/>
            <person name="Dal Grande F."/>
            <person name="Keller J."/>
        </authorList>
    </citation>
    <scope>NUCLEOTIDE SEQUENCE [LARGE SCALE GENOMIC DNA]</scope>
    <source>
        <strain evidence="2 3">SAG 2036</strain>
    </source>
</reference>
<dbReference type="EMBL" id="JALJOQ010000102">
    <property type="protein sequence ID" value="KAK9798135.1"/>
    <property type="molecule type" value="Genomic_DNA"/>
</dbReference>
<dbReference type="AlphaFoldDB" id="A0AAW1NVY1"/>
<dbReference type="Proteomes" id="UP001465755">
    <property type="component" value="Unassembled WGS sequence"/>
</dbReference>
<sequence length="159" mass="17003">MHPVWPSASSAQQLAVWQFPCRRGEAQNPRPAGKLRPGGKASTRAAAAKTRLQMRRKYPRLQQTSGDCARVSRGSGEAPLLLEGSAHASPRAGQKPAPGLHDGDRHSLANFGNEEQESPCMAAACCMELHGDLMMLDIWPPLLHRSSRTPPPAGPAVSG</sequence>
<evidence type="ECO:0000313" key="3">
    <source>
        <dbReference type="Proteomes" id="UP001465755"/>
    </source>
</evidence>
<keyword evidence="3" id="KW-1185">Reference proteome</keyword>
<proteinExistence type="predicted"/>
<gene>
    <name evidence="2" type="ORF">WJX73_005562</name>
</gene>
<feature type="region of interest" description="Disordered" evidence="1">
    <location>
        <begin position="24"/>
        <end position="114"/>
    </location>
</feature>
<organism evidence="2 3">
    <name type="scientific">Symbiochloris irregularis</name>
    <dbReference type="NCBI Taxonomy" id="706552"/>
    <lineage>
        <taxon>Eukaryota</taxon>
        <taxon>Viridiplantae</taxon>
        <taxon>Chlorophyta</taxon>
        <taxon>core chlorophytes</taxon>
        <taxon>Trebouxiophyceae</taxon>
        <taxon>Trebouxiales</taxon>
        <taxon>Trebouxiaceae</taxon>
        <taxon>Symbiochloris</taxon>
    </lineage>
</organism>
<evidence type="ECO:0000256" key="1">
    <source>
        <dbReference type="SAM" id="MobiDB-lite"/>
    </source>
</evidence>
<accession>A0AAW1NVY1</accession>
<comment type="caution">
    <text evidence="2">The sequence shown here is derived from an EMBL/GenBank/DDBJ whole genome shotgun (WGS) entry which is preliminary data.</text>
</comment>
<protein>
    <submittedName>
        <fullName evidence="2">Uncharacterized protein</fullName>
    </submittedName>
</protein>
<evidence type="ECO:0000313" key="2">
    <source>
        <dbReference type="EMBL" id="KAK9798135.1"/>
    </source>
</evidence>
<feature type="compositionally biased region" description="Low complexity" evidence="1">
    <location>
        <begin position="38"/>
        <end position="51"/>
    </location>
</feature>
<name>A0AAW1NVY1_9CHLO</name>